<dbReference type="AlphaFoldDB" id="A0AAD1UIT9"/>
<evidence type="ECO:0000313" key="3">
    <source>
        <dbReference type="Proteomes" id="UP001295684"/>
    </source>
</evidence>
<proteinExistence type="predicted"/>
<feature type="compositionally biased region" description="Basic and acidic residues" evidence="1">
    <location>
        <begin position="302"/>
        <end position="324"/>
    </location>
</feature>
<organism evidence="2 3">
    <name type="scientific">Euplotes crassus</name>
    <dbReference type="NCBI Taxonomy" id="5936"/>
    <lineage>
        <taxon>Eukaryota</taxon>
        <taxon>Sar</taxon>
        <taxon>Alveolata</taxon>
        <taxon>Ciliophora</taxon>
        <taxon>Intramacronucleata</taxon>
        <taxon>Spirotrichea</taxon>
        <taxon>Hypotrichia</taxon>
        <taxon>Euplotida</taxon>
        <taxon>Euplotidae</taxon>
        <taxon>Moneuplotes</taxon>
    </lineage>
</organism>
<comment type="caution">
    <text evidence="2">The sequence shown here is derived from an EMBL/GenBank/DDBJ whole genome shotgun (WGS) entry which is preliminary data.</text>
</comment>
<reference evidence="2" key="1">
    <citation type="submission" date="2023-07" db="EMBL/GenBank/DDBJ databases">
        <authorList>
            <consortium name="AG Swart"/>
            <person name="Singh M."/>
            <person name="Singh A."/>
            <person name="Seah K."/>
            <person name="Emmerich C."/>
        </authorList>
    </citation>
    <scope>NUCLEOTIDE SEQUENCE</scope>
    <source>
        <strain evidence="2">DP1</strain>
    </source>
</reference>
<dbReference type="EMBL" id="CAMPGE010007289">
    <property type="protein sequence ID" value="CAI2366210.1"/>
    <property type="molecule type" value="Genomic_DNA"/>
</dbReference>
<protein>
    <submittedName>
        <fullName evidence="2">Uncharacterized protein</fullName>
    </submittedName>
</protein>
<keyword evidence="3" id="KW-1185">Reference proteome</keyword>
<dbReference type="Proteomes" id="UP001295684">
    <property type="component" value="Unassembled WGS sequence"/>
</dbReference>
<dbReference type="Gene3D" id="3.30.160.20">
    <property type="match status" value="1"/>
</dbReference>
<feature type="region of interest" description="Disordered" evidence="1">
    <location>
        <begin position="290"/>
        <end position="357"/>
    </location>
</feature>
<feature type="region of interest" description="Disordered" evidence="1">
    <location>
        <begin position="245"/>
        <end position="272"/>
    </location>
</feature>
<accession>A0AAD1UIT9</accession>
<name>A0AAD1UIT9_EUPCR</name>
<evidence type="ECO:0000256" key="1">
    <source>
        <dbReference type="SAM" id="MobiDB-lite"/>
    </source>
</evidence>
<evidence type="ECO:0000313" key="2">
    <source>
        <dbReference type="EMBL" id="CAI2366210.1"/>
    </source>
</evidence>
<gene>
    <name evidence="2" type="ORF">ECRASSUSDP1_LOCUS7481</name>
</gene>
<sequence>MAINEDSKIELPLGWISLEIGEVPMYYHPETKVFSVTAPFSLTNLEYTYKMYFDKPLVINCESIKEQVSEFLKGSPQSPVKRLISSPYKRKDNKLVKPCGDKECTDNDPDIVQRESLSQFARKDIKLEDIKIKVNDVVSLFIQTCESVLHFRPTIDFVEQKQKQRCIIKLKQELICQVTLVGKKKSKHIACDIAMKLTFPILYKQWLDTHPKIKEDLIKIADQHQKDYGGQKIYIGADTTALSSAPKEKLPPQHHQVGPRIENSKSNHPQNIQNLKQERSIKQEYIPEKEHYHSKKQTLRPPEPEHMTHEHRYQKSRPTYEKRMPHGYKRKREDDYSRKYRNPPLAPGITYSNENPDLPFLKDKQRMYNYTYNGAKSYHQGSHLPQEAINLQFQDKRIFMYPELLKNDTPFSILQKLITDDKQKEPDTYLNIEESSAGKICRMTCKYRRFTVDVAEKSSHDNMAKEYAAQAVLYRILAARLTWLELIETVHKCCNN</sequence>